<feature type="compositionally biased region" description="Basic residues" evidence="1">
    <location>
        <begin position="16"/>
        <end position="36"/>
    </location>
</feature>
<feature type="region of interest" description="Disordered" evidence="1">
    <location>
        <begin position="1"/>
        <end position="120"/>
    </location>
</feature>
<protein>
    <submittedName>
        <fullName evidence="2">TldD family protein, Actinobacterial subgroup</fullName>
    </submittedName>
</protein>
<evidence type="ECO:0000313" key="2">
    <source>
        <dbReference type="EMBL" id="CAA9263211.1"/>
    </source>
</evidence>
<feature type="compositionally biased region" description="Basic residues" evidence="1">
    <location>
        <begin position="266"/>
        <end position="298"/>
    </location>
</feature>
<feature type="region of interest" description="Disordered" evidence="1">
    <location>
        <begin position="134"/>
        <end position="402"/>
    </location>
</feature>
<feature type="compositionally biased region" description="Low complexity" evidence="1">
    <location>
        <begin position="225"/>
        <end position="236"/>
    </location>
</feature>
<feature type="compositionally biased region" description="Low complexity" evidence="1">
    <location>
        <begin position="141"/>
        <end position="150"/>
    </location>
</feature>
<feature type="compositionally biased region" description="Basic residues" evidence="1">
    <location>
        <begin position="387"/>
        <end position="402"/>
    </location>
</feature>
<sequence>ASPRRRRDLPRPPALRAHRRRAHPRRRPRLRARRHPGRADPHAGDQPARRPPRGVRRRRGPRPGGPRGARGHLGLRRRRRPHRRRGGAAGRGGRRRREGLRQHQHRPGRARARAGVPGRRVRLRLRRGPLRGARHREVGPADRPVGAVAGRGRRRARADPVHAREGAEVLRRHRRHPCPPAADPHLAGVHRPHRRPGDRLLREHAHAGPAGGPRLGVPDRHRLGLARGAGRDPGAAAREDQGPVGHRRPARPRRGPVQPVADHPRVGRARHRARPRAGLRGRLRRDVVRHRRHARHPAVRLAADERHRRPDGPARAGHGRLGRRGGRRPAVGHRQGRRPRRLPDRPQHGPPPRPGPVQRLRLRRLAGPRAGAADGERLAAARPGGPLHRRAHRGRRARHLRRRRQELVDRHAAVQLPVHRPALLPDRGRPAGRPGARRRLPGDDDGLLGRHDRGRRARHVRAGWRDELRQGPARAGRAGQPRLPGGAVRERERPQHGAGGRAM</sequence>
<gene>
    <name evidence="2" type="ORF">AVDCRST_MAG52-2730</name>
</gene>
<feature type="compositionally biased region" description="Basic and acidic residues" evidence="1">
    <location>
        <begin position="302"/>
        <end position="312"/>
    </location>
</feature>
<proteinExistence type="predicted"/>
<dbReference type="EMBL" id="CADCTN010000191">
    <property type="protein sequence ID" value="CAA9263211.1"/>
    <property type="molecule type" value="Genomic_DNA"/>
</dbReference>
<dbReference type="AlphaFoldDB" id="A0A6J4IZ21"/>
<feature type="non-terminal residue" evidence="2">
    <location>
        <position position="1"/>
    </location>
</feature>
<feature type="region of interest" description="Disordered" evidence="1">
    <location>
        <begin position="422"/>
        <end position="503"/>
    </location>
</feature>
<feature type="compositionally biased region" description="Basic and acidic residues" evidence="1">
    <location>
        <begin position="195"/>
        <end position="206"/>
    </location>
</feature>
<accession>A0A6J4IZ21</accession>
<feature type="compositionally biased region" description="Basic and acidic residues" evidence="1">
    <location>
        <begin position="157"/>
        <end position="170"/>
    </location>
</feature>
<evidence type="ECO:0000256" key="1">
    <source>
        <dbReference type="SAM" id="MobiDB-lite"/>
    </source>
</evidence>
<organism evidence="2">
    <name type="scientific">uncultured Blastococcus sp</name>
    <dbReference type="NCBI Taxonomy" id="217144"/>
    <lineage>
        <taxon>Bacteria</taxon>
        <taxon>Bacillati</taxon>
        <taxon>Actinomycetota</taxon>
        <taxon>Actinomycetes</taxon>
        <taxon>Geodermatophilales</taxon>
        <taxon>Geodermatophilaceae</taxon>
        <taxon>Blastococcus</taxon>
        <taxon>environmental samples</taxon>
    </lineage>
</organism>
<feature type="compositionally biased region" description="Basic residues" evidence="1">
    <location>
        <begin position="317"/>
        <end position="340"/>
    </location>
</feature>
<feature type="compositionally biased region" description="Basic residues" evidence="1">
    <location>
        <begin position="69"/>
        <end position="112"/>
    </location>
</feature>
<feature type="compositionally biased region" description="Basic residues" evidence="1">
    <location>
        <begin position="245"/>
        <end position="254"/>
    </location>
</feature>
<name>A0A6J4IZ21_9ACTN</name>
<reference evidence="2" key="1">
    <citation type="submission" date="2020-02" db="EMBL/GenBank/DDBJ databases">
        <authorList>
            <person name="Meier V. D."/>
        </authorList>
    </citation>
    <scope>NUCLEOTIDE SEQUENCE</scope>
    <source>
        <strain evidence="2">AVDCRST_MAG52</strain>
    </source>
</reference>
<feature type="compositionally biased region" description="Basic residues" evidence="1">
    <location>
        <begin position="50"/>
        <end position="61"/>
    </location>
</feature>
<feature type="compositionally biased region" description="Basic residues" evidence="1">
    <location>
        <begin position="452"/>
        <end position="462"/>
    </location>
</feature>
<feature type="non-terminal residue" evidence="2">
    <location>
        <position position="503"/>
    </location>
</feature>